<dbReference type="KEGG" id="nwa:Nwat_1058"/>
<dbReference type="Gene3D" id="1.10.3890.10">
    <property type="entry name" value="HflD-like"/>
    <property type="match status" value="1"/>
</dbReference>
<dbReference type="HOGENOM" id="CLU_098920_0_0_6"/>
<dbReference type="STRING" id="105559.Nwat_1058"/>
<reference evidence="5 6" key="1">
    <citation type="submission" date="2010-06" db="EMBL/GenBank/DDBJ databases">
        <title>Complete sequence of chromosome of Nitrosococcus watsoni C-113.</title>
        <authorList>
            <consortium name="US DOE Joint Genome Institute"/>
            <person name="Lucas S."/>
            <person name="Copeland A."/>
            <person name="Lapidus A."/>
            <person name="Cheng J.-F."/>
            <person name="Bruce D."/>
            <person name="Goodwin L."/>
            <person name="Pitluck S."/>
            <person name="Malfatti S.A."/>
            <person name="Chain P.S.G."/>
            <person name="Land M."/>
            <person name="Hauser L."/>
            <person name="Kyrpides N."/>
            <person name="Ivanova N."/>
            <person name="Cambell M.A."/>
            <person name="Heidelberg J.F."/>
            <person name="Klotz M.G."/>
            <person name="Woyke T."/>
        </authorList>
    </citation>
    <scope>NUCLEOTIDE SEQUENCE [LARGE SCALE GENOMIC DNA]</scope>
    <source>
        <strain evidence="5 6">C-113</strain>
    </source>
</reference>
<keyword evidence="3 4" id="KW-0472">Membrane</keyword>
<evidence type="ECO:0000256" key="2">
    <source>
        <dbReference type="ARBA" id="ARBA00022490"/>
    </source>
</evidence>
<keyword evidence="1 4" id="KW-1003">Cell membrane</keyword>
<dbReference type="RefSeq" id="WP_013220097.1">
    <property type="nucleotide sequence ID" value="NC_014315.1"/>
</dbReference>
<dbReference type="Pfam" id="PF04356">
    <property type="entry name" value="DUF489"/>
    <property type="match status" value="1"/>
</dbReference>
<accession>D8K520</accession>
<dbReference type="InterPro" id="IPR035932">
    <property type="entry name" value="HflD-like_sf"/>
</dbReference>
<keyword evidence="4" id="KW-0997">Cell inner membrane</keyword>
<dbReference type="GO" id="GO:0005886">
    <property type="term" value="C:plasma membrane"/>
    <property type="evidence" value="ECO:0007669"/>
    <property type="project" value="UniProtKB-SubCell"/>
</dbReference>
<dbReference type="PANTHER" id="PTHR38100">
    <property type="entry name" value="HIGH FREQUENCY LYSOGENIZATION PROTEIN HFLD"/>
    <property type="match status" value="1"/>
</dbReference>
<dbReference type="NCBIfam" id="NF001246">
    <property type="entry name" value="PRK00218.1-2"/>
    <property type="match status" value="1"/>
</dbReference>
<dbReference type="PANTHER" id="PTHR38100:SF1">
    <property type="entry name" value="HIGH FREQUENCY LYSOGENIZATION PROTEIN HFLD"/>
    <property type="match status" value="1"/>
</dbReference>
<dbReference type="eggNOG" id="COG2915">
    <property type="taxonomic scope" value="Bacteria"/>
</dbReference>
<keyword evidence="2 4" id="KW-0963">Cytoplasm</keyword>
<comment type="similarity">
    <text evidence="4">Belongs to the HflD family.</text>
</comment>
<sequence length="213" mass="24043">MSNVWYNRTLALAGIIQALNSVQQIARQGNAPIDTVATSLASVFKMNPKSAEDVYGNIEGISVGLQVLGQQLNRKSYRTDPELLRYLTNIMYLEQRLKKRPRILAQIADQIKHIEPQTEELSPADPSIIARLADTYVSTISTLTPRIQIRGEETHLRQPENIERIRALLLAAIRSAVLWRQMGGTRLHLLFQGRQLLYETHTLLKRIPRAGAA</sequence>
<keyword evidence="6" id="KW-1185">Reference proteome</keyword>
<organism evidence="5 6">
    <name type="scientific">Nitrosococcus watsoni (strain C-113)</name>
    <dbReference type="NCBI Taxonomy" id="105559"/>
    <lineage>
        <taxon>Bacteria</taxon>
        <taxon>Pseudomonadati</taxon>
        <taxon>Pseudomonadota</taxon>
        <taxon>Gammaproteobacteria</taxon>
        <taxon>Chromatiales</taxon>
        <taxon>Chromatiaceae</taxon>
        <taxon>Nitrosococcus</taxon>
    </lineage>
</organism>
<dbReference type="InterPro" id="IPR007451">
    <property type="entry name" value="HflD"/>
</dbReference>
<evidence type="ECO:0000256" key="1">
    <source>
        <dbReference type="ARBA" id="ARBA00022475"/>
    </source>
</evidence>
<gene>
    <name evidence="4" type="primary">hflD</name>
    <name evidence="5" type="ordered locus">Nwat_1058</name>
</gene>
<dbReference type="GO" id="GO:0005737">
    <property type="term" value="C:cytoplasm"/>
    <property type="evidence" value="ECO:0007669"/>
    <property type="project" value="UniProtKB-SubCell"/>
</dbReference>
<protein>
    <recommendedName>
        <fullName evidence="4">High frequency lysogenization protein HflD homolog</fullName>
    </recommendedName>
</protein>
<dbReference type="OrthoDB" id="9788031at2"/>
<proteinExistence type="inferred from homology"/>
<evidence type="ECO:0000313" key="5">
    <source>
        <dbReference type="EMBL" id="ADJ27997.1"/>
    </source>
</evidence>
<evidence type="ECO:0000256" key="4">
    <source>
        <dbReference type="HAMAP-Rule" id="MF_00695"/>
    </source>
</evidence>
<dbReference type="HAMAP" id="MF_00695">
    <property type="entry name" value="HflD_protein"/>
    <property type="match status" value="1"/>
</dbReference>
<evidence type="ECO:0000256" key="3">
    <source>
        <dbReference type="ARBA" id="ARBA00023136"/>
    </source>
</evidence>
<dbReference type="EMBL" id="CP002086">
    <property type="protein sequence ID" value="ADJ27997.1"/>
    <property type="molecule type" value="Genomic_DNA"/>
</dbReference>
<name>D8K520_NITWC</name>
<evidence type="ECO:0000313" key="6">
    <source>
        <dbReference type="Proteomes" id="UP000000393"/>
    </source>
</evidence>
<dbReference type="SUPFAM" id="SSF101322">
    <property type="entry name" value="YcfC-like"/>
    <property type="match status" value="1"/>
</dbReference>
<dbReference type="AlphaFoldDB" id="D8K520"/>
<comment type="subcellular location">
    <subcellularLocation>
        <location evidence="4">Cytoplasm</location>
    </subcellularLocation>
    <subcellularLocation>
        <location evidence="4">Cell inner membrane</location>
        <topology evidence="4">Peripheral membrane protein</topology>
        <orientation evidence="4">Cytoplasmic side</orientation>
    </subcellularLocation>
</comment>
<dbReference type="Proteomes" id="UP000000393">
    <property type="component" value="Chromosome"/>
</dbReference>